<feature type="transmembrane region" description="Helical" evidence="1">
    <location>
        <begin position="89"/>
        <end position="111"/>
    </location>
</feature>
<accession>A0ABV6RQC2</accession>
<feature type="domain" description="General stress protein 17M-like" evidence="2">
    <location>
        <begin position="13"/>
        <end position="100"/>
    </location>
</feature>
<keyword evidence="1" id="KW-0812">Transmembrane</keyword>
<dbReference type="Proteomes" id="UP001589896">
    <property type="component" value="Unassembled WGS sequence"/>
</dbReference>
<dbReference type="RefSeq" id="WP_386668941.1">
    <property type="nucleotide sequence ID" value="NZ_JBHLTG010000002.1"/>
</dbReference>
<sequence>MTVEGQSVQYTELAKFEDYGSAQALVDKLSDAGFEVRRLRIVGNDLHSVEQVTGRLTVGKAALLGAGSGAWFGVLIGLFFGLFSPGASWISVLLAGLLIGAGWGAIFGAVAHSMTRGRRDFTSVKVFEAASYTVMVDAAHSAEAARLMGPS</sequence>
<evidence type="ECO:0000256" key="1">
    <source>
        <dbReference type="SAM" id="Phobius"/>
    </source>
</evidence>
<keyword evidence="1" id="KW-0472">Membrane</keyword>
<evidence type="ECO:0000259" key="2">
    <source>
        <dbReference type="Pfam" id="PF11181"/>
    </source>
</evidence>
<reference evidence="3 4" key="1">
    <citation type="submission" date="2024-09" db="EMBL/GenBank/DDBJ databases">
        <authorList>
            <person name="Sun Q."/>
            <person name="Mori K."/>
        </authorList>
    </citation>
    <scope>NUCLEOTIDE SEQUENCE [LARGE SCALE GENOMIC DNA]</scope>
    <source>
        <strain evidence="3 4">KCTC 23076</strain>
    </source>
</reference>
<comment type="caution">
    <text evidence="3">The sequence shown here is derived from an EMBL/GenBank/DDBJ whole genome shotgun (WGS) entry which is preliminary data.</text>
</comment>
<proteinExistence type="predicted"/>
<dbReference type="Pfam" id="PF11181">
    <property type="entry name" value="YflT"/>
    <property type="match status" value="1"/>
</dbReference>
<keyword evidence="1" id="KW-1133">Transmembrane helix</keyword>
<protein>
    <submittedName>
        <fullName evidence="3">General stress protein</fullName>
    </submittedName>
</protein>
<feature type="transmembrane region" description="Helical" evidence="1">
    <location>
        <begin position="61"/>
        <end position="83"/>
    </location>
</feature>
<dbReference type="EMBL" id="JBHLTG010000002">
    <property type="protein sequence ID" value="MFC0678789.1"/>
    <property type="molecule type" value="Genomic_DNA"/>
</dbReference>
<evidence type="ECO:0000313" key="4">
    <source>
        <dbReference type="Proteomes" id="UP001589896"/>
    </source>
</evidence>
<gene>
    <name evidence="3" type="ORF">ACFFGH_13145</name>
</gene>
<name>A0ABV6RQC2_9GAMM</name>
<dbReference type="InterPro" id="IPR025889">
    <property type="entry name" value="GSP17M-like_dom"/>
</dbReference>
<evidence type="ECO:0000313" key="3">
    <source>
        <dbReference type="EMBL" id="MFC0678789.1"/>
    </source>
</evidence>
<keyword evidence="4" id="KW-1185">Reference proteome</keyword>
<organism evidence="3 4">
    <name type="scientific">Lysobacter korlensis</name>
    <dbReference type="NCBI Taxonomy" id="553636"/>
    <lineage>
        <taxon>Bacteria</taxon>
        <taxon>Pseudomonadati</taxon>
        <taxon>Pseudomonadota</taxon>
        <taxon>Gammaproteobacteria</taxon>
        <taxon>Lysobacterales</taxon>
        <taxon>Lysobacteraceae</taxon>
        <taxon>Lysobacter</taxon>
    </lineage>
</organism>